<dbReference type="SUPFAM" id="SSF103473">
    <property type="entry name" value="MFS general substrate transporter"/>
    <property type="match status" value="1"/>
</dbReference>
<keyword evidence="4 6" id="KW-1133">Transmembrane helix</keyword>
<evidence type="ECO:0000256" key="5">
    <source>
        <dbReference type="ARBA" id="ARBA00023136"/>
    </source>
</evidence>
<comment type="subcellular location">
    <subcellularLocation>
        <location evidence="1">Cell membrane</location>
        <topology evidence="1">Multi-pass membrane protein</topology>
    </subcellularLocation>
</comment>
<feature type="transmembrane region" description="Helical" evidence="6">
    <location>
        <begin position="339"/>
        <end position="359"/>
    </location>
</feature>
<dbReference type="GO" id="GO:0005886">
    <property type="term" value="C:plasma membrane"/>
    <property type="evidence" value="ECO:0007669"/>
    <property type="project" value="UniProtKB-SubCell"/>
</dbReference>
<accession>A0A1G8AM33</accession>
<dbReference type="AlphaFoldDB" id="A0A1G8AM33"/>
<dbReference type="GO" id="GO:0022857">
    <property type="term" value="F:transmembrane transporter activity"/>
    <property type="evidence" value="ECO:0007669"/>
    <property type="project" value="InterPro"/>
</dbReference>
<feature type="transmembrane region" description="Helical" evidence="6">
    <location>
        <begin position="248"/>
        <end position="266"/>
    </location>
</feature>
<keyword evidence="3 6" id="KW-0812">Transmembrane</keyword>
<dbReference type="InterPro" id="IPR005828">
    <property type="entry name" value="MFS_sugar_transport-like"/>
</dbReference>
<feature type="transmembrane region" description="Helical" evidence="6">
    <location>
        <begin position="142"/>
        <end position="162"/>
    </location>
</feature>
<evidence type="ECO:0000256" key="4">
    <source>
        <dbReference type="ARBA" id="ARBA00022989"/>
    </source>
</evidence>
<feature type="transmembrane region" description="Helical" evidence="6">
    <location>
        <begin position="210"/>
        <end position="236"/>
    </location>
</feature>
<dbReference type="InterPro" id="IPR020846">
    <property type="entry name" value="MFS_dom"/>
</dbReference>
<dbReference type="RefSeq" id="WP_092333141.1">
    <property type="nucleotide sequence ID" value="NZ_FNCP01000011.1"/>
</dbReference>
<feature type="transmembrane region" description="Helical" evidence="6">
    <location>
        <begin position="82"/>
        <end position="109"/>
    </location>
</feature>
<protein>
    <submittedName>
        <fullName evidence="8">Predicted arabinose efflux permease, MFS family</fullName>
    </submittedName>
</protein>
<keyword evidence="2" id="KW-0813">Transport</keyword>
<evidence type="ECO:0000313" key="9">
    <source>
        <dbReference type="Proteomes" id="UP000198656"/>
    </source>
</evidence>
<evidence type="ECO:0000256" key="3">
    <source>
        <dbReference type="ARBA" id="ARBA00022692"/>
    </source>
</evidence>
<feature type="domain" description="Major facilitator superfamily (MFS) profile" evidence="7">
    <location>
        <begin position="16"/>
        <end position="387"/>
    </location>
</feature>
<feature type="transmembrane region" description="Helical" evidence="6">
    <location>
        <begin position="12"/>
        <end position="35"/>
    </location>
</feature>
<feature type="transmembrane region" description="Helical" evidence="6">
    <location>
        <begin position="50"/>
        <end position="70"/>
    </location>
</feature>
<feature type="transmembrane region" description="Helical" evidence="6">
    <location>
        <begin position="302"/>
        <end position="327"/>
    </location>
</feature>
<dbReference type="EMBL" id="FNCP01000011">
    <property type="protein sequence ID" value="SDH21380.1"/>
    <property type="molecule type" value="Genomic_DNA"/>
</dbReference>
<dbReference type="PANTHER" id="PTHR23531:SF1">
    <property type="entry name" value="QUINOLENE RESISTANCE PROTEIN NORA"/>
    <property type="match status" value="1"/>
</dbReference>
<evidence type="ECO:0000256" key="1">
    <source>
        <dbReference type="ARBA" id="ARBA00004651"/>
    </source>
</evidence>
<dbReference type="Gene3D" id="1.20.1250.20">
    <property type="entry name" value="MFS general substrate transporter like domains"/>
    <property type="match status" value="2"/>
</dbReference>
<evidence type="ECO:0000256" key="2">
    <source>
        <dbReference type="ARBA" id="ARBA00022448"/>
    </source>
</evidence>
<proteinExistence type="predicted"/>
<dbReference type="OrthoDB" id="9814001at2"/>
<evidence type="ECO:0000313" key="8">
    <source>
        <dbReference type="EMBL" id="SDH21380.1"/>
    </source>
</evidence>
<gene>
    <name evidence="8" type="ORF">SAMN05443529_11133</name>
</gene>
<dbReference type="InterPro" id="IPR036259">
    <property type="entry name" value="MFS_trans_sf"/>
</dbReference>
<evidence type="ECO:0000259" key="7">
    <source>
        <dbReference type="PROSITE" id="PS50850"/>
    </source>
</evidence>
<keyword evidence="9" id="KW-1185">Reference proteome</keyword>
<reference evidence="9" key="1">
    <citation type="submission" date="2016-10" db="EMBL/GenBank/DDBJ databases">
        <authorList>
            <person name="Varghese N."/>
            <person name="Submissions S."/>
        </authorList>
    </citation>
    <scope>NUCLEOTIDE SEQUENCE [LARGE SCALE GENOMIC DNA]</scope>
    <source>
        <strain evidence="9">DSM 8344</strain>
    </source>
</reference>
<sequence length="398" mass="42847">MIKANPSQNEQIWSKTFFLILLVSFLMFLSMYMLLPTLPLYAQSLGGNETIAGTIVGIFTLSAVLVRPWFGNLLDYRGRKLILIIGIAIFLVSVIAYNLAFTIISLLTIRAVHGIGWGASTTATGTMASDVIPAARRAEGMGYYGIAATIAMSLGPALGLYLVKNNSYSLLFAGSAILSGLGLIGSFFINYETSPKRQAKKKDPRVKGVILEKTAIPSALVLFFITLTYGGIVSFLPAYASFRGVDNIGIFFSVYALVLLLGRPIIGKLSDKYGPRRFLVPGILMLVVALVLLSMASSLSMFLLVAVVYGLGFGTVQPILNALVITLSPPERRGAANATFAVAMDLGIGLGAVILGFIAQELGYVYMYGSSVIFALLALVMYFSFLRKKLPDEPRILS</sequence>
<dbReference type="PROSITE" id="PS50850">
    <property type="entry name" value="MFS"/>
    <property type="match status" value="1"/>
</dbReference>
<dbReference type="PANTHER" id="PTHR23531">
    <property type="entry name" value="QUINOLENE RESISTANCE PROTEIN NORA"/>
    <property type="match status" value="1"/>
</dbReference>
<dbReference type="InterPro" id="IPR052714">
    <property type="entry name" value="MFS_Exporter"/>
</dbReference>
<dbReference type="Pfam" id="PF07690">
    <property type="entry name" value="MFS_1"/>
    <property type="match status" value="1"/>
</dbReference>
<feature type="transmembrane region" description="Helical" evidence="6">
    <location>
        <begin position="278"/>
        <end position="296"/>
    </location>
</feature>
<keyword evidence="5 6" id="KW-0472">Membrane</keyword>
<dbReference type="Proteomes" id="UP000198656">
    <property type="component" value="Unassembled WGS sequence"/>
</dbReference>
<feature type="transmembrane region" description="Helical" evidence="6">
    <location>
        <begin position="168"/>
        <end position="189"/>
    </location>
</feature>
<dbReference type="Pfam" id="PF00083">
    <property type="entry name" value="Sugar_tr"/>
    <property type="match status" value="1"/>
</dbReference>
<feature type="transmembrane region" description="Helical" evidence="6">
    <location>
        <begin position="115"/>
        <end position="135"/>
    </location>
</feature>
<dbReference type="STRING" id="1121419.SAMN05443529_11133"/>
<evidence type="ECO:0000256" key="6">
    <source>
        <dbReference type="SAM" id="Phobius"/>
    </source>
</evidence>
<feature type="transmembrane region" description="Helical" evidence="6">
    <location>
        <begin position="365"/>
        <end position="385"/>
    </location>
</feature>
<dbReference type="InterPro" id="IPR011701">
    <property type="entry name" value="MFS"/>
</dbReference>
<name>A0A1G8AM33_9FIRM</name>
<organism evidence="8 9">
    <name type="scientific">Desulfosporosinus hippei DSM 8344</name>
    <dbReference type="NCBI Taxonomy" id="1121419"/>
    <lineage>
        <taxon>Bacteria</taxon>
        <taxon>Bacillati</taxon>
        <taxon>Bacillota</taxon>
        <taxon>Clostridia</taxon>
        <taxon>Eubacteriales</taxon>
        <taxon>Desulfitobacteriaceae</taxon>
        <taxon>Desulfosporosinus</taxon>
    </lineage>
</organism>
<dbReference type="CDD" id="cd17489">
    <property type="entry name" value="MFS_YfcJ_like"/>
    <property type="match status" value="1"/>
</dbReference>